<evidence type="ECO:0000313" key="10">
    <source>
        <dbReference type="Proteomes" id="UP000050430"/>
    </source>
</evidence>
<name>A0A0P6XUS9_9CHLR</name>
<organism evidence="9 10">
    <name type="scientific">Leptolinea tardivitalis</name>
    <dbReference type="NCBI Taxonomy" id="229920"/>
    <lineage>
        <taxon>Bacteria</taxon>
        <taxon>Bacillati</taxon>
        <taxon>Chloroflexota</taxon>
        <taxon>Anaerolineae</taxon>
        <taxon>Anaerolineales</taxon>
        <taxon>Anaerolineaceae</taxon>
        <taxon>Leptolinea</taxon>
    </lineage>
</organism>
<keyword evidence="6" id="KW-0411">Iron-sulfur</keyword>
<keyword evidence="4" id="KW-0249">Electron transport</keyword>
<evidence type="ECO:0000256" key="4">
    <source>
        <dbReference type="ARBA" id="ARBA00022982"/>
    </source>
</evidence>
<accession>A0A0P6XUS9</accession>
<dbReference type="GO" id="GO:0051539">
    <property type="term" value="F:4 iron, 4 sulfur cluster binding"/>
    <property type="evidence" value="ECO:0007669"/>
    <property type="project" value="UniProtKB-KW"/>
</dbReference>
<dbReference type="OrthoDB" id="9810688at2"/>
<evidence type="ECO:0000256" key="7">
    <source>
        <dbReference type="SAM" id="Phobius"/>
    </source>
</evidence>
<keyword evidence="5" id="KW-0408">Iron</keyword>
<dbReference type="SUPFAM" id="SSF54862">
    <property type="entry name" value="4Fe-4S ferredoxins"/>
    <property type="match status" value="1"/>
</dbReference>
<dbReference type="RefSeq" id="WP_062421570.1">
    <property type="nucleotide sequence ID" value="NZ_BBYA01000009.1"/>
</dbReference>
<keyword evidence="7" id="KW-0812">Transmembrane</keyword>
<keyword evidence="7" id="KW-1133">Transmembrane helix</keyword>
<feature type="transmembrane region" description="Helical" evidence="7">
    <location>
        <begin position="138"/>
        <end position="156"/>
    </location>
</feature>
<dbReference type="PROSITE" id="PS00198">
    <property type="entry name" value="4FE4S_FER_1"/>
    <property type="match status" value="1"/>
</dbReference>
<dbReference type="GO" id="GO:0005886">
    <property type="term" value="C:plasma membrane"/>
    <property type="evidence" value="ECO:0007669"/>
    <property type="project" value="TreeGrafter"/>
</dbReference>
<feature type="transmembrane region" description="Helical" evidence="7">
    <location>
        <begin position="94"/>
        <end position="112"/>
    </location>
</feature>
<keyword evidence="7" id="KW-0472">Membrane</keyword>
<dbReference type="PANTHER" id="PTHR30176:SF3">
    <property type="entry name" value="FERREDOXIN-TYPE PROTEIN NAPH"/>
    <property type="match status" value="1"/>
</dbReference>
<feature type="transmembrane region" description="Helical" evidence="7">
    <location>
        <begin position="12"/>
        <end position="30"/>
    </location>
</feature>
<dbReference type="STRING" id="229920.ADM99_02780"/>
<evidence type="ECO:0000313" key="9">
    <source>
        <dbReference type="EMBL" id="KPL73182.1"/>
    </source>
</evidence>
<dbReference type="GO" id="GO:0046872">
    <property type="term" value="F:metal ion binding"/>
    <property type="evidence" value="ECO:0007669"/>
    <property type="project" value="UniProtKB-KW"/>
</dbReference>
<evidence type="ECO:0000256" key="2">
    <source>
        <dbReference type="ARBA" id="ARBA00022485"/>
    </source>
</evidence>
<keyword evidence="2" id="KW-0004">4Fe-4S</keyword>
<evidence type="ECO:0000256" key="3">
    <source>
        <dbReference type="ARBA" id="ARBA00022723"/>
    </source>
</evidence>
<keyword evidence="3" id="KW-0479">Metal-binding</keyword>
<dbReference type="InterPro" id="IPR017896">
    <property type="entry name" value="4Fe4S_Fe-S-bd"/>
</dbReference>
<dbReference type="Pfam" id="PF13237">
    <property type="entry name" value="Fer4_10"/>
    <property type="match status" value="1"/>
</dbReference>
<dbReference type="EMBL" id="LGCK01000006">
    <property type="protein sequence ID" value="KPL73182.1"/>
    <property type="molecule type" value="Genomic_DNA"/>
</dbReference>
<evidence type="ECO:0000256" key="1">
    <source>
        <dbReference type="ARBA" id="ARBA00022448"/>
    </source>
</evidence>
<dbReference type="AlphaFoldDB" id="A0A0P6XUS9"/>
<keyword evidence="10" id="KW-1185">Reference proteome</keyword>
<feature type="transmembrane region" description="Helical" evidence="7">
    <location>
        <begin position="42"/>
        <end position="61"/>
    </location>
</feature>
<comment type="caution">
    <text evidence="9">The sequence shown here is derived from an EMBL/GenBank/DDBJ whole genome shotgun (WGS) entry which is preliminary data.</text>
</comment>
<feature type="domain" description="4Fe-4S ferredoxin-type" evidence="8">
    <location>
        <begin position="186"/>
        <end position="214"/>
    </location>
</feature>
<feature type="domain" description="4Fe-4S ferredoxin-type" evidence="8">
    <location>
        <begin position="216"/>
        <end position="245"/>
    </location>
</feature>
<sequence length="245" mass="27693">MSKTIPIRQRIRQAILLTSMLLFPVTMNYLSPYVVMDGAVQGLLMASPIIFTLQFITALFFGRFFCGWICPAGAFQDACLGINNQPIKNHKIDWIKWMLWFPWLGTILYFLGKAGESIKFDPLHLTETGVSVDNPVKFITYYLVVLLFVLAAVLIGRRGGCHVYCWMAPFMILGRKLGNAIHLPGLHLKADPEMCTGCKTCTANCPMSLNVNDMVMNRQMENSECILCGKCVDNCHTQAIYYNFR</sequence>
<protein>
    <recommendedName>
        <fullName evidence="8">4Fe-4S ferredoxin-type domain-containing protein</fullName>
    </recommendedName>
</protein>
<dbReference type="PANTHER" id="PTHR30176">
    <property type="entry name" value="FERREDOXIN-TYPE PROTEIN NAPH"/>
    <property type="match status" value="1"/>
</dbReference>
<keyword evidence="1" id="KW-0813">Transport</keyword>
<dbReference type="Proteomes" id="UP000050430">
    <property type="component" value="Unassembled WGS sequence"/>
</dbReference>
<dbReference type="Pfam" id="PF12801">
    <property type="entry name" value="Fer4_5"/>
    <property type="match status" value="1"/>
</dbReference>
<gene>
    <name evidence="9" type="ORF">ADM99_02780</name>
</gene>
<dbReference type="Gene3D" id="3.30.70.20">
    <property type="match status" value="1"/>
</dbReference>
<evidence type="ECO:0000256" key="6">
    <source>
        <dbReference type="ARBA" id="ARBA00023014"/>
    </source>
</evidence>
<reference evidence="9 10" key="1">
    <citation type="submission" date="2015-07" db="EMBL/GenBank/DDBJ databases">
        <title>Genome sequence of Leptolinea tardivitalis DSM 16556.</title>
        <authorList>
            <person name="Hemp J."/>
            <person name="Ward L.M."/>
            <person name="Pace L.A."/>
            <person name="Fischer W.W."/>
        </authorList>
    </citation>
    <scope>NUCLEOTIDE SEQUENCE [LARGE SCALE GENOMIC DNA]</scope>
    <source>
        <strain evidence="9 10">YMTK-2</strain>
    </source>
</reference>
<dbReference type="InterPro" id="IPR017900">
    <property type="entry name" value="4Fe4S_Fe_S_CS"/>
</dbReference>
<evidence type="ECO:0000259" key="8">
    <source>
        <dbReference type="PROSITE" id="PS51379"/>
    </source>
</evidence>
<proteinExistence type="predicted"/>
<dbReference type="PROSITE" id="PS51379">
    <property type="entry name" value="4FE4S_FER_2"/>
    <property type="match status" value="2"/>
</dbReference>
<evidence type="ECO:0000256" key="5">
    <source>
        <dbReference type="ARBA" id="ARBA00023004"/>
    </source>
</evidence>
<dbReference type="InterPro" id="IPR051684">
    <property type="entry name" value="Electron_Trans/Redox"/>
</dbReference>